<accession>A0A1I0I7V2</accession>
<gene>
    <name evidence="1" type="ORF">SAMN05443639_105362</name>
</gene>
<name>A0A1I0I7V2_9BACT</name>
<evidence type="ECO:0000313" key="1">
    <source>
        <dbReference type="EMBL" id="SET92791.1"/>
    </source>
</evidence>
<evidence type="ECO:0000313" key="2">
    <source>
        <dbReference type="Proteomes" id="UP000199181"/>
    </source>
</evidence>
<dbReference type="Proteomes" id="UP000199181">
    <property type="component" value="Unassembled WGS sequence"/>
</dbReference>
<keyword evidence="2" id="KW-1185">Reference proteome</keyword>
<dbReference type="EMBL" id="FOIJ01000005">
    <property type="protein sequence ID" value="SET92791.1"/>
    <property type="molecule type" value="Genomic_DNA"/>
</dbReference>
<sequence>MSLAAILWQAIDPLEGGTAVVLNARGDGVIQSIQRKGGAFGPLLTLLGLVKRDQMFRETRFRISVPVEDMAAIERSFSARSNTFSRRPVRVSPIRSLWFHFEDGSAMSAVVTEGVPAHVRTVSEKLEEVVRTAQRERIPPPYEEAFGVGLVGRQDHPQRGVN</sequence>
<reference evidence="2" key="1">
    <citation type="submission" date="2016-10" db="EMBL/GenBank/DDBJ databases">
        <authorList>
            <person name="Varghese N."/>
            <person name="Submissions S."/>
        </authorList>
    </citation>
    <scope>NUCLEOTIDE SEQUENCE [LARGE SCALE GENOMIC DNA]</scope>
    <source>
        <strain evidence="2">DSM 16858</strain>
    </source>
</reference>
<protein>
    <submittedName>
        <fullName evidence="1">Uncharacterized protein</fullName>
    </submittedName>
</protein>
<organism evidence="1 2">
    <name type="scientific">Stigmatella erecta</name>
    <dbReference type="NCBI Taxonomy" id="83460"/>
    <lineage>
        <taxon>Bacteria</taxon>
        <taxon>Pseudomonadati</taxon>
        <taxon>Myxococcota</taxon>
        <taxon>Myxococcia</taxon>
        <taxon>Myxococcales</taxon>
        <taxon>Cystobacterineae</taxon>
        <taxon>Archangiaceae</taxon>
        <taxon>Stigmatella</taxon>
    </lineage>
</organism>
<dbReference type="RefSeq" id="WP_143076053.1">
    <property type="nucleotide sequence ID" value="NZ_FOIJ01000005.1"/>
</dbReference>
<dbReference type="AlphaFoldDB" id="A0A1I0I7V2"/>
<proteinExistence type="predicted"/>